<dbReference type="Proteomes" id="UP000009168">
    <property type="component" value="Unassembled WGS sequence"/>
</dbReference>
<dbReference type="OrthoDB" id="10258312at2759"/>
<feature type="coiled-coil region" evidence="1">
    <location>
        <begin position="271"/>
        <end position="298"/>
    </location>
</feature>
<name>I7M6J0_TETTS</name>
<reference evidence="4" key="1">
    <citation type="journal article" date="2006" name="PLoS Biol.">
        <title>Macronuclear genome sequence of the ciliate Tetrahymena thermophila, a model eukaryote.</title>
        <authorList>
            <person name="Eisen J.A."/>
            <person name="Coyne R.S."/>
            <person name="Wu M."/>
            <person name="Wu D."/>
            <person name="Thiagarajan M."/>
            <person name="Wortman J.R."/>
            <person name="Badger J.H."/>
            <person name="Ren Q."/>
            <person name="Amedeo P."/>
            <person name="Jones K.M."/>
            <person name="Tallon L.J."/>
            <person name="Delcher A.L."/>
            <person name="Salzberg S.L."/>
            <person name="Silva J.C."/>
            <person name="Haas B.J."/>
            <person name="Majoros W.H."/>
            <person name="Farzad M."/>
            <person name="Carlton J.M."/>
            <person name="Smith R.K. Jr."/>
            <person name="Garg J."/>
            <person name="Pearlman R.E."/>
            <person name="Karrer K.M."/>
            <person name="Sun L."/>
            <person name="Manning G."/>
            <person name="Elde N.C."/>
            <person name="Turkewitz A.P."/>
            <person name="Asai D.J."/>
            <person name="Wilkes D.E."/>
            <person name="Wang Y."/>
            <person name="Cai H."/>
            <person name="Collins K."/>
            <person name="Stewart B.A."/>
            <person name="Lee S.R."/>
            <person name="Wilamowska K."/>
            <person name="Weinberg Z."/>
            <person name="Ruzzo W.L."/>
            <person name="Wloga D."/>
            <person name="Gaertig J."/>
            <person name="Frankel J."/>
            <person name="Tsao C.-C."/>
            <person name="Gorovsky M.A."/>
            <person name="Keeling P.J."/>
            <person name="Waller R.F."/>
            <person name="Patron N.J."/>
            <person name="Cherry J.M."/>
            <person name="Stover N.A."/>
            <person name="Krieger C.J."/>
            <person name="del Toro C."/>
            <person name="Ryder H.F."/>
            <person name="Williamson S.C."/>
            <person name="Barbeau R.A."/>
            <person name="Hamilton E.P."/>
            <person name="Orias E."/>
        </authorList>
    </citation>
    <scope>NUCLEOTIDE SEQUENCE [LARGE SCALE GENOMIC DNA]</scope>
    <source>
        <strain evidence="4">SB210</strain>
    </source>
</reference>
<dbReference type="eggNOG" id="ENOG502R2ES">
    <property type="taxonomic scope" value="Eukaryota"/>
</dbReference>
<feature type="compositionally biased region" description="Basic and acidic residues" evidence="2">
    <location>
        <begin position="1"/>
        <end position="17"/>
    </location>
</feature>
<dbReference type="AlphaFoldDB" id="I7M6J0"/>
<dbReference type="InterPro" id="IPR038929">
    <property type="entry name" value="CCDC13"/>
</dbReference>
<proteinExistence type="predicted"/>
<feature type="compositionally biased region" description="Acidic residues" evidence="2">
    <location>
        <begin position="22"/>
        <end position="33"/>
    </location>
</feature>
<feature type="region of interest" description="Disordered" evidence="2">
    <location>
        <begin position="64"/>
        <end position="92"/>
    </location>
</feature>
<gene>
    <name evidence="3" type="ORF">TTHERM_00470690</name>
</gene>
<sequence>MEQELDKLMQEEIERSFNPDGEQSEINDQDDDDLMRQSVDLEIFEKKLSQQKRKQEYQNQLKAKQQQKQEVYMHENAVSSDESEEEDTQEIANNIKANQIKIKQDADSLYEELIQKGKLGKEQGSSLAKKPPTPNKLQIMQQQYAQSRDKEKQKQDEILEEILKSNNDGFKEKKLKELLQRNRNLNIQYEKEKAMRIKLESQLNQMIKDHEEFLQYKQGRLGDQGNNGNNNDAISVKSHSDSVYSAKTTKTTLKENSVMNSADTEDYKEKFQKTDKKLQEFRVQNNNLKNELNKALRVITREVGENVNIDKILLEENGWKGRAQQIEKLKAKVRDLQQKIGNISHTSINSDMSGFSSAGLGLTGQSHRGNSLGGQAASERRKEQEELKQQFDKIKQENELIGSKLKAVTARKNILEKEIKEIRNEYDNNKKILLDKSDNDNKYISALKQEIDKLRKKEPEVINKVVYQRVYTNNTDEENEKKLKASDDEMSRLRQDMKYMKNELEQKERMISELISEKIKSDKQQVQKVVQSSNLGNDEAHQKIQKLEEMVRALKKEREDFYDSKLNDKESAKIIKELSLQNAKLRSKIDDLNQQKK</sequence>
<keyword evidence="4" id="KW-1185">Reference proteome</keyword>
<dbReference type="EMBL" id="GG662622">
    <property type="protein sequence ID" value="EAR85296.2"/>
    <property type="molecule type" value="Genomic_DNA"/>
</dbReference>
<organism evidence="3 4">
    <name type="scientific">Tetrahymena thermophila (strain SB210)</name>
    <dbReference type="NCBI Taxonomy" id="312017"/>
    <lineage>
        <taxon>Eukaryota</taxon>
        <taxon>Sar</taxon>
        <taxon>Alveolata</taxon>
        <taxon>Ciliophora</taxon>
        <taxon>Intramacronucleata</taxon>
        <taxon>Oligohymenophorea</taxon>
        <taxon>Hymenostomatida</taxon>
        <taxon>Tetrahymenina</taxon>
        <taxon>Tetrahymenidae</taxon>
        <taxon>Tetrahymena</taxon>
    </lineage>
</organism>
<protein>
    <submittedName>
        <fullName evidence="3">Uncharacterized protein</fullName>
    </submittedName>
</protein>
<evidence type="ECO:0000256" key="2">
    <source>
        <dbReference type="SAM" id="MobiDB-lite"/>
    </source>
</evidence>
<dbReference type="PANTHER" id="PTHR31935">
    <property type="entry name" value="COILED-COIL DOMAIN-CONTAINING PROTEIN 13"/>
    <property type="match status" value="1"/>
</dbReference>
<evidence type="ECO:0000313" key="3">
    <source>
        <dbReference type="EMBL" id="EAR85296.2"/>
    </source>
</evidence>
<dbReference type="OMA" id="NEKQQYE"/>
<dbReference type="KEGG" id="tet:TTHERM_00470690"/>
<feature type="coiled-coil region" evidence="1">
    <location>
        <begin position="137"/>
        <end position="209"/>
    </location>
</feature>
<dbReference type="GeneID" id="7844954"/>
<accession>I7M6J0</accession>
<evidence type="ECO:0000256" key="1">
    <source>
        <dbReference type="SAM" id="Coils"/>
    </source>
</evidence>
<keyword evidence="1" id="KW-0175">Coiled coil</keyword>
<dbReference type="PANTHER" id="PTHR31935:SF1">
    <property type="entry name" value="COILED-COIL DOMAIN-CONTAINING PROTEIN 13"/>
    <property type="match status" value="1"/>
</dbReference>
<dbReference type="InParanoid" id="I7M6J0"/>
<dbReference type="RefSeq" id="XP_001032959.2">
    <property type="nucleotide sequence ID" value="XM_001032959.3"/>
</dbReference>
<evidence type="ECO:0000313" key="4">
    <source>
        <dbReference type="Proteomes" id="UP000009168"/>
    </source>
</evidence>
<feature type="region of interest" description="Disordered" evidence="2">
    <location>
        <begin position="1"/>
        <end position="35"/>
    </location>
</feature>
<dbReference type="STRING" id="312017.I7M6J0"/>
<dbReference type="HOGENOM" id="CLU_457522_0_0_1"/>
<feature type="region of interest" description="Disordered" evidence="2">
    <location>
        <begin position="359"/>
        <end position="385"/>
    </location>
</feature>